<evidence type="ECO:0000256" key="5">
    <source>
        <dbReference type="ARBA" id="ARBA00040529"/>
    </source>
</evidence>
<feature type="domain" description="Thiolase N-terminal" evidence="6">
    <location>
        <begin position="6"/>
        <end position="210"/>
    </location>
</feature>
<reference evidence="7 8" key="1">
    <citation type="submission" date="2023-08" db="EMBL/GenBank/DDBJ databases">
        <authorList>
            <person name="Girao M."/>
            <person name="Carvalho M.F."/>
        </authorList>
    </citation>
    <scope>NUCLEOTIDE SEQUENCE [LARGE SCALE GENOMIC DNA]</scope>
    <source>
        <strain evidence="7 8">CC-R104</strain>
    </source>
</reference>
<evidence type="ECO:0000256" key="2">
    <source>
        <dbReference type="ARBA" id="ARBA00012705"/>
    </source>
</evidence>
<evidence type="ECO:0000313" key="7">
    <source>
        <dbReference type="EMBL" id="MEE2034478.1"/>
    </source>
</evidence>
<gene>
    <name evidence="7" type="ORF">Q8814_20555</name>
</gene>
<dbReference type="SUPFAM" id="SSF53901">
    <property type="entry name" value="Thiolase-like"/>
    <property type="match status" value="1"/>
</dbReference>
<evidence type="ECO:0000256" key="1">
    <source>
        <dbReference type="ARBA" id="ARBA00010982"/>
    </source>
</evidence>
<sequence>MTRAALVAPVRTAVGRFGGSLKDVSAVSLATTVVKETVARAGIDPARIDEVVMGQSYASSEAPCIGRWAALDAGLPISVAGIQTDRRCGTGLQALVTAAMMVQTGAADAVVAGGVESMSNIEHYTTGARWGTRSGGLNLYDRLDRGRERSQPEWRFGRISGMIETAENVARQCGITREASDALAAESHRRAHAAWESGRFADEVVPVEVK</sequence>
<dbReference type="Proteomes" id="UP001331936">
    <property type="component" value="Unassembled WGS sequence"/>
</dbReference>
<name>A0ABU7JWS4_9NOCA</name>
<keyword evidence="4" id="KW-0012">Acyltransferase</keyword>
<keyword evidence="8" id="KW-1185">Reference proteome</keyword>
<feature type="non-terminal residue" evidence="7">
    <location>
        <position position="210"/>
    </location>
</feature>
<evidence type="ECO:0000313" key="8">
    <source>
        <dbReference type="Proteomes" id="UP001331936"/>
    </source>
</evidence>
<accession>A0ABU7JWS4</accession>
<dbReference type="CDD" id="cd00751">
    <property type="entry name" value="thiolase"/>
    <property type="match status" value="1"/>
</dbReference>
<dbReference type="InterPro" id="IPR020616">
    <property type="entry name" value="Thiolase_N"/>
</dbReference>
<dbReference type="Pfam" id="PF00108">
    <property type="entry name" value="Thiolase_N"/>
    <property type="match status" value="1"/>
</dbReference>
<dbReference type="EC" id="2.3.1.9" evidence="2"/>
<keyword evidence="3" id="KW-0808">Transferase</keyword>
<proteinExistence type="inferred from homology"/>
<protein>
    <recommendedName>
        <fullName evidence="5">Probable acetyl-CoA acetyltransferase</fullName>
        <ecNumber evidence="2">2.3.1.9</ecNumber>
    </recommendedName>
</protein>
<dbReference type="RefSeq" id="WP_330153848.1">
    <property type="nucleotide sequence ID" value="NZ_JAUZMZ010000150.1"/>
</dbReference>
<evidence type="ECO:0000256" key="4">
    <source>
        <dbReference type="ARBA" id="ARBA00023315"/>
    </source>
</evidence>
<comment type="similarity">
    <text evidence="1">Belongs to the thiolase-like superfamily. Thiolase family.</text>
</comment>
<comment type="caution">
    <text evidence="7">The sequence shown here is derived from an EMBL/GenBank/DDBJ whole genome shotgun (WGS) entry which is preliminary data.</text>
</comment>
<organism evidence="7 8">
    <name type="scientific">Rhodococcus chondri</name>
    <dbReference type="NCBI Taxonomy" id="3065941"/>
    <lineage>
        <taxon>Bacteria</taxon>
        <taxon>Bacillati</taxon>
        <taxon>Actinomycetota</taxon>
        <taxon>Actinomycetes</taxon>
        <taxon>Mycobacteriales</taxon>
        <taxon>Nocardiaceae</taxon>
        <taxon>Rhodococcus</taxon>
    </lineage>
</organism>
<dbReference type="EMBL" id="JAUZMZ010000150">
    <property type="protein sequence ID" value="MEE2034478.1"/>
    <property type="molecule type" value="Genomic_DNA"/>
</dbReference>
<dbReference type="PANTHER" id="PTHR18919:SF107">
    <property type="entry name" value="ACETYL-COA ACETYLTRANSFERASE, CYTOSOLIC"/>
    <property type="match status" value="1"/>
</dbReference>
<evidence type="ECO:0000259" key="6">
    <source>
        <dbReference type="Pfam" id="PF00108"/>
    </source>
</evidence>
<dbReference type="Gene3D" id="3.40.47.10">
    <property type="match status" value="1"/>
</dbReference>
<dbReference type="PANTHER" id="PTHR18919">
    <property type="entry name" value="ACETYL-COA C-ACYLTRANSFERASE"/>
    <property type="match status" value="1"/>
</dbReference>
<dbReference type="InterPro" id="IPR016039">
    <property type="entry name" value="Thiolase-like"/>
</dbReference>
<evidence type="ECO:0000256" key="3">
    <source>
        <dbReference type="ARBA" id="ARBA00022679"/>
    </source>
</evidence>
<dbReference type="InterPro" id="IPR002155">
    <property type="entry name" value="Thiolase"/>
</dbReference>